<evidence type="ECO:0000259" key="12">
    <source>
        <dbReference type="PROSITE" id="PS51278"/>
    </source>
</evidence>
<evidence type="ECO:0000256" key="9">
    <source>
        <dbReference type="PIRSR" id="PIRSR001589-1"/>
    </source>
</evidence>
<evidence type="ECO:0000256" key="1">
    <source>
        <dbReference type="ARBA" id="ARBA00005187"/>
    </source>
</evidence>
<gene>
    <name evidence="13" type="primary">asnB</name>
    <name evidence="13" type="ORF">GND95_00635</name>
</gene>
<feature type="active site" description="For GATase activity" evidence="9">
    <location>
        <position position="2"/>
    </location>
</feature>
<dbReference type="GO" id="GO:0004066">
    <property type="term" value="F:asparagine synthase (glutamine-hydrolyzing) activity"/>
    <property type="evidence" value="ECO:0007669"/>
    <property type="project" value="UniProtKB-EC"/>
</dbReference>
<name>A0A7C8HJB9_9FIRM</name>
<keyword evidence="5 10" id="KW-0067">ATP-binding</keyword>
<dbReference type="EMBL" id="WSLF01000001">
    <property type="protein sequence ID" value="KAE9636971.1"/>
    <property type="molecule type" value="Genomic_DNA"/>
</dbReference>
<dbReference type="InterPro" id="IPR014729">
    <property type="entry name" value="Rossmann-like_a/b/a_fold"/>
</dbReference>
<comment type="caution">
    <text evidence="13">The sequence shown here is derived from an EMBL/GenBank/DDBJ whole genome shotgun (WGS) entry which is preliminary data.</text>
</comment>
<dbReference type="Pfam" id="PF00733">
    <property type="entry name" value="Asn_synthase"/>
    <property type="match status" value="1"/>
</dbReference>
<evidence type="ECO:0000256" key="3">
    <source>
        <dbReference type="ARBA" id="ARBA00012737"/>
    </source>
</evidence>
<dbReference type="PANTHER" id="PTHR43284">
    <property type="entry name" value="ASPARAGINE SYNTHETASE (GLUTAMINE-HYDROLYZING)"/>
    <property type="match status" value="1"/>
</dbReference>
<dbReference type="AlphaFoldDB" id="A0A7C8HJB9"/>
<dbReference type="PROSITE" id="PS51278">
    <property type="entry name" value="GATASE_TYPE_2"/>
    <property type="match status" value="1"/>
</dbReference>
<evidence type="ECO:0000256" key="10">
    <source>
        <dbReference type="PIRSR" id="PIRSR001589-2"/>
    </source>
</evidence>
<accession>A0A7C8HJB9</accession>
<dbReference type="CDD" id="cd01991">
    <property type="entry name" value="Asn_synthase_B_C"/>
    <property type="match status" value="1"/>
</dbReference>
<dbReference type="InterPro" id="IPR017932">
    <property type="entry name" value="GATase_2_dom"/>
</dbReference>
<organism evidence="13 14">
    <name type="scientific">Defluviitalea raffinosedens</name>
    <dbReference type="NCBI Taxonomy" id="1450156"/>
    <lineage>
        <taxon>Bacteria</taxon>
        <taxon>Bacillati</taxon>
        <taxon>Bacillota</taxon>
        <taxon>Clostridia</taxon>
        <taxon>Lachnospirales</taxon>
        <taxon>Defluviitaleaceae</taxon>
        <taxon>Defluviitalea</taxon>
    </lineage>
</organism>
<dbReference type="OrthoDB" id="9763290at2"/>
<feature type="binding site" evidence="10">
    <location>
        <begin position="377"/>
        <end position="378"/>
    </location>
    <ligand>
        <name>ATP</name>
        <dbReference type="ChEBI" id="CHEBI:30616"/>
    </ligand>
</feature>
<dbReference type="InterPro" id="IPR051786">
    <property type="entry name" value="ASN_synthetase/amidase"/>
</dbReference>
<reference evidence="13 14" key="1">
    <citation type="submission" date="2019-12" db="EMBL/GenBank/DDBJ databases">
        <title>Defluviitalea raffinosedens, isolated from a biogas fermenter, genome sequencing and characterization.</title>
        <authorList>
            <person name="Rettenmaier R."/>
            <person name="Schneider M."/>
            <person name="Neuhaus K."/>
            <person name="Liebl W."/>
            <person name="Zverlov V."/>
        </authorList>
    </citation>
    <scope>NUCLEOTIDE SEQUENCE [LARGE SCALE GENOMIC DNA]</scope>
    <source>
        <strain evidence="13 14">249c-K6</strain>
    </source>
</reference>
<dbReference type="EC" id="6.3.5.4" evidence="3"/>
<dbReference type="PIRSF" id="PIRSF001589">
    <property type="entry name" value="Asn_synthetase_glu-h"/>
    <property type="match status" value="1"/>
</dbReference>
<dbReference type="InterPro" id="IPR006426">
    <property type="entry name" value="Asn_synth_AEB"/>
</dbReference>
<dbReference type="SUPFAM" id="SSF56235">
    <property type="entry name" value="N-terminal nucleophile aminohydrolases (Ntn hydrolases)"/>
    <property type="match status" value="1"/>
</dbReference>
<dbReference type="Proteomes" id="UP000483018">
    <property type="component" value="Unassembled WGS sequence"/>
</dbReference>
<comment type="pathway">
    <text evidence="1">Amino-acid biosynthesis; L-asparagine biosynthesis; L-asparagine from L-aspartate (L-Gln route): step 1/1.</text>
</comment>
<dbReference type="PANTHER" id="PTHR43284:SF1">
    <property type="entry name" value="ASPARAGINE SYNTHETASE"/>
    <property type="match status" value="1"/>
</dbReference>
<comment type="similarity">
    <text evidence="2">Belongs to the asparagine synthetase family.</text>
</comment>
<feature type="domain" description="Glutamine amidotransferase type-2" evidence="12">
    <location>
        <begin position="2"/>
        <end position="216"/>
    </location>
</feature>
<dbReference type="CDD" id="cd00712">
    <property type="entry name" value="AsnB"/>
    <property type="match status" value="1"/>
</dbReference>
<keyword evidence="14" id="KW-1185">Reference proteome</keyword>
<keyword evidence="4 10" id="KW-0547">Nucleotide-binding</keyword>
<dbReference type="InterPro" id="IPR033738">
    <property type="entry name" value="AsnB_N"/>
</dbReference>
<dbReference type="InterPro" id="IPR001962">
    <property type="entry name" value="Asn_synthase"/>
</dbReference>
<keyword evidence="13" id="KW-0436">Ligase</keyword>
<dbReference type="SUPFAM" id="SSF52402">
    <property type="entry name" value="Adenine nucleotide alpha hydrolases-like"/>
    <property type="match status" value="1"/>
</dbReference>
<evidence type="ECO:0000256" key="11">
    <source>
        <dbReference type="PIRSR" id="PIRSR001589-3"/>
    </source>
</evidence>
<dbReference type="RefSeq" id="WP_158738888.1">
    <property type="nucleotide sequence ID" value="NZ_WSLF01000001.1"/>
</dbReference>
<feature type="binding site" evidence="10">
    <location>
        <position position="102"/>
    </location>
    <ligand>
        <name>L-glutamine</name>
        <dbReference type="ChEBI" id="CHEBI:58359"/>
    </ligand>
</feature>
<protein>
    <recommendedName>
        <fullName evidence="3">asparagine synthase (glutamine-hydrolyzing)</fullName>
        <ecNumber evidence="3">6.3.5.4</ecNumber>
    </recommendedName>
</protein>
<evidence type="ECO:0000256" key="6">
    <source>
        <dbReference type="ARBA" id="ARBA00022888"/>
    </source>
</evidence>
<proteinExistence type="inferred from homology"/>
<keyword evidence="6 9" id="KW-0061">Asparagine biosynthesis</keyword>
<evidence type="ECO:0000256" key="8">
    <source>
        <dbReference type="ARBA" id="ARBA00048741"/>
    </source>
</evidence>
<evidence type="ECO:0000256" key="5">
    <source>
        <dbReference type="ARBA" id="ARBA00022840"/>
    </source>
</evidence>
<evidence type="ECO:0000313" key="14">
    <source>
        <dbReference type="Proteomes" id="UP000483018"/>
    </source>
</evidence>
<evidence type="ECO:0000313" key="13">
    <source>
        <dbReference type="EMBL" id="KAE9636971.1"/>
    </source>
</evidence>
<keyword evidence="7 9" id="KW-0315">Glutamine amidotransferase</keyword>
<dbReference type="Pfam" id="PF13537">
    <property type="entry name" value="GATase_7"/>
    <property type="match status" value="1"/>
</dbReference>
<feature type="binding site" evidence="10">
    <location>
        <position position="294"/>
    </location>
    <ligand>
        <name>ATP</name>
        <dbReference type="ChEBI" id="CHEBI:30616"/>
    </ligand>
</feature>
<comment type="catalytic activity">
    <reaction evidence="8">
        <text>L-aspartate + L-glutamine + ATP + H2O = L-asparagine + L-glutamate + AMP + diphosphate + H(+)</text>
        <dbReference type="Rhea" id="RHEA:12228"/>
        <dbReference type="ChEBI" id="CHEBI:15377"/>
        <dbReference type="ChEBI" id="CHEBI:15378"/>
        <dbReference type="ChEBI" id="CHEBI:29985"/>
        <dbReference type="ChEBI" id="CHEBI:29991"/>
        <dbReference type="ChEBI" id="CHEBI:30616"/>
        <dbReference type="ChEBI" id="CHEBI:33019"/>
        <dbReference type="ChEBI" id="CHEBI:58048"/>
        <dbReference type="ChEBI" id="CHEBI:58359"/>
        <dbReference type="ChEBI" id="CHEBI:456215"/>
        <dbReference type="EC" id="6.3.5.4"/>
    </reaction>
</comment>
<dbReference type="Gene3D" id="3.40.50.620">
    <property type="entry name" value="HUPs"/>
    <property type="match status" value="1"/>
</dbReference>
<dbReference type="InterPro" id="IPR029055">
    <property type="entry name" value="Ntn_hydrolases_N"/>
</dbReference>
<dbReference type="GO" id="GO:0005829">
    <property type="term" value="C:cytosol"/>
    <property type="evidence" value="ECO:0007669"/>
    <property type="project" value="TreeGrafter"/>
</dbReference>
<dbReference type="GO" id="GO:0006529">
    <property type="term" value="P:asparagine biosynthetic process"/>
    <property type="evidence" value="ECO:0007669"/>
    <property type="project" value="UniProtKB-KW"/>
</dbReference>
<dbReference type="GO" id="GO:0005524">
    <property type="term" value="F:ATP binding"/>
    <property type="evidence" value="ECO:0007669"/>
    <property type="project" value="UniProtKB-KW"/>
</dbReference>
<feature type="site" description="Important for beta-aspartyl-AMP intermediate formation" evidence="11">
    <location>
        <position position="379"/>
    </location>
</feature>
<evidence type="ECO:0000256" key="2">
    <source>
        <dbReference type="ARBA" id="ARBA00005752"/>
    </source>
</evidence>
<dbReference type="Gene3D" id="3.60.20.10">
    <property type="entry name" value="Glutamine Phosphoribosylpyrophosphate, subunit 1, domain 1"/>
    <property type="match status" value="1"/>
</dbReference>
<evidence type="ECO:0000256" key="7">
    <source>
        <dbReference type="ARBA" id="ARBA00022962"/>
    </source>
</evidence>
<sequence>MCGIAGWIDYKENLTERKHIIDKMSETLARRGPDADGIYLKKNACLIHRRLIVVDPENGIQPMTIEKGNAKYTIVYNGELYNTEDLRKELLEYGYSFKGHSDTEVLLTSFIHWGEDCLERLNGIYAFAVWNDLEEKLFMARDRMGVKPLFFYIHKESIIFGSELKTLLANPLIQPVINKEGLTEIFFLGPGRTSGNGVIKGVRELKPGEYAIFDKKGLRIKTYWYLKAEEHQDNIEKTIEKIRDLIIDAVKRQLVSDVPLCCFLSGGLDSSIISKIAANEYKFMNRGKLNTYSVDYVDNQKYFKASVFQPNSDKKYIEHMVNEIGSIHHEVILDHVDLAEALYDATLARDLPGMADVDSSLLLFCKEVKKDFTVAVSGECADEVFGGYPWYHNKEILFEDTFPWARSLEIRKSILKQGVLDGGEEYVRQKYQDTINSVDVLPGDEKFNTRMRQMFALNINWFMQTLLDRKDRMSMYNGLEVRVPFCDHRIVEYAYNMPWSIKALNGREKGIIRKAMEGILPDEIILRKKSPYPKTHHPKYLKIVSEKVKALANKPGSILSELINWDTVKSIAENPAQFTSPWYGQLMTAPQILAYILQINTWLEKFHVKIEGDL</sequence>
<dbReference type="NCBIfam" id="TIGR01536">
    <property type="entry name" value="asn_synth_AEB"/>
    <property type="match status" value="1"/>
</dbReference>
<evidence type="ECO:0000256" key="4">
    <source>
        <dbReference type="ARBA" id="ARBA00022741"/>
    </source>
</evidence>
<keyword evidence="9" id="KW-0028">Amino-acid biosynthesis</keyword>